<proteinExistence type="predicted"/>
<feature type="region of interest" description="Disordered" evidence="1">
    <location>
        <begin position="56"/>
        <end position="82"/>
    </location>
</feature>
<evidence type="ECO:0000313" key="3">
    <source>
        <dbReference type="EMBL" id="GIX67849.1"/>
    </source>
</evidence>
<keyword evidence="2" id="KW-0472">Membrane</keyword>
<reference evidence="3 4" key="1">
    <citation type="submission" date="2021-06" db="EMBL/GenBank/DDBJ databases">
        <title>Caerostris extrusa draft genome.</title>
        <authorList>
            <person name="Kono N."/>
            <person name="Arakawa K."/>
        </authorList>
    </citation>
    <scope>NUCLEOTIDE SEQUENCE [LARGE SCALE GENOMIC DNA]</scope>
</reference>
<keyword evidence="2" id="KW-1133">Transmembrane helix</keyword>
<evidence type="ECO:0000256" key="1">
    <source>
        <dbReference type="SAM" id="MobiDB-lite"/>
    </source>
</evidence>
<gene>
    <name evidence="3" type="ORF">CEXT_147371</name>
</gene>
<sequence>MGKFQPQAKQRQETHKYELGEVRFEYFRIFRVKVCVRRVNLCSRIKRRLAMPAFPPELKSAEQNGSPKPREQRNKKNNKNGKFLGNASILNYCIFLLFHGWTITFREESDAAS</sequence>
<dbReference type="AlphaFoldDB" id="A0AAV4M728"/>
<organism evidence="3 4">
    <name type="scientific">Caerostris extrusa</name>
    <name type="common">Bark spider</name>
    <name type="synonym">Caerostris bankana</name>
    <dbReference type="NCBI Taxonomy" id="172846"/>
    <lineage>
        <taxon>Eukaryota</taxon>
        <taxon>Metazoa</taxon>
        <taxon>Ecdysozoa</taxon>
        <taxon>Arthropoda</taxon>
        <taxon>Chelicerata</taxon>
        <taxon>Arachnida</taxon>
        <taxon>Araneae</taxon>
        <taxon>Araneomorphae</taxon>
        <taxon>Entelegynae</taxon>
        <taxon>Araneoidea</taxon>
        <taxon>Araneidae</taxon>
        <taxon>Caerostris</taxon>
    </lineage>
</organism>
<keyword evidence="4" id="KW-1185">Reference proteome</keyword>
<feature type="transmembrane region" description="Helical" evidence="2">
    <location>
        <begin position="83"/>
        <end position="103"/>
    </location>
</feature>
<evidence type="ECO:0000313" key="4">
    <source>
        <dbReference type="Proteomes" id="UP001054945"/>
    </source>
</evidence>
<protein>
    <submittedName>
        <fullName evidence="3">Uncharacterized protein</fullName>
    </submittedName>
</protein>
<dbReference type="EMBL" id="BPLR01019438">
    <property type="protein sequence ID" value="GIX67849.1"/>
    <property type="molecule type" value="Genomic_DNA"/>
</dbReference>
<dbReference type="Proteomes" id="UP001054945">
    <property type="component" value="Unassembled WGS sequence"/>
</dbReference>
<comment type="caution">
    <text evidence="3">The sequence shown here is derived from an EMBL/GenBank/DDBJ whole genome shotgun (WGS) entry which is preliminary data.</text>
</comment>
<keyword evidence="2" id="KW-0812">Transmembrane</keyword>
<evidence type="ECO:0000256" key="2">
    <source>
        <dbReference type="SAM" id="Phobius"/>
    </source>
</evidence>
<name>A0AAV4M728_CAEEX</name>
<accession>A0AAV4M728</accession>